<dbReference type="Gramene" id="TKW01476">
    <property type="protein sequence ID" value="TKW01476"/>
    <property type="gene ID" value="SEVIR_8G183400v2"/>
</dbReference>
<organism evidence="1 2">
    <name type="scientific">Setaria viridis</name>
    <name type="common">Green bristlegrass</name>
    <name type="synonym">Setaria italica subsp. viridis</name>
    <dbReference type="NCBI Taxonomy" id="4556"/>
    <lineage>
        <taxon>Eukaryota</taxon>
        <taxon>Viridiplantae</taxon>
        <taxon>Streptophyta</taxon>
        <taxon>Embryophyta</taxon>
        <taxon>Tracheophyta</taxon>
        <taxon>Spermatophyta</taxon>
        <taxon>Magnoliopsida</taxon>
        <taxon>Liliopsida</taxon>
        <taxon>Poales</taxon>
        <taxon>Poaceae</taxon>
        <taxon>PACMAD clade</taxon>
        <taxon>Panicoideae</taxon>
        <taxon>Panicodae</taxon>
        <taxon>Paniceae</taxon>
        <taxon>Cenchrinae</taxon>
        <taxon>Setaria</taxon>
    </lineage>
</organism>
<evidence type="ECO:0000313" key="1">
    <source>
        <dbReference type="EMBL" id="TKW01476.1"/>
    </source>
</evidence>
<evidence type="ECO:0000313" key="2">
    <source>
        <dbReference type="Proteomes" id="UP000298652"/>
    </source>
</evidence>
<proteinExistence type="predicted"/>
<name>A0A4V6D367_SETVI</name>
<dbReference type="Proteomes" id="UP000298652">
    <property type="component" value="Chromosome 8"/>
</dbReference>
<protein>
    <submittedName>
        <fullName evidence="1">Uncharacterized protein</fullName>
    </submittedName>
</protein>
<dbReference type="EMBL" id="CM016559">
    <property type="protein sequence ID" value="TKW01476.1"/>
    <property type="molecule type" value="Genomic_DNA"/>
</dbReference>
<sequence>MDLNSTYLLEIRLFGNKKRVRKDFRCFCFDMTVDSDLTNYKDLLEEVVEKYPPDYLEVSHLQHYDHDMKEFPEVNSDQDLLSMFEKNSNTKVVDMFISYCDPSEPFEPIKEWHSDVKMQAAAKNIIEDEDRYLCNPVPENEHVGVDEEVMYLEKTPCEDTNMSMIVHKDQDKEKDETWQSLRLHYLSMQSTMNLSITQRRVHHIGSGPIVQGGRKIIAHGDYMLLQQMICAL</sequence>
<dbReference type="AlphaFoldDB" id="A0A4V6D367"/>
<keyword evidence="2" id="KW-1185">Reference proteome</keyword>
<reference evidence="1" key="1">
    <citation type="submission" date="2019-03" db="EMBL/GenBank/DDBJ databases">
        <title>WGS assembly of Setaria viridis.</title>
        <authorList>
            <person name="Huang P."/>
            <person name="Jenkins J."/>
            <person name="Grimwood J."/>
            <person name="Barry K."/>
            <person name="Healey A."/>
            <person name="Mamidi S."/>
            <person name="Sreedasyam A."/>
            <person name="Shu S."/>
            <person name="Feldman M."/>
            <person name="Wu J."/>
            <person name="Yu Y."/>
            <person name="Chen C."/>
            <person name="Johnson J."/>
            <person name="Rokhsar D."/>
            <person name="Baxter I."/>
            <person name="Schmutz J."/>
            <person name="Brutnell T."/>
            <person name="Kellogg E."/>
        </authorList>
    </citation>
    <scope>NUCLEOTIDE SEQUENCE [LARGE SCALE GENOMIC DNA]</scope>
</reference>
<accession>A0A4V6D367</accession>
<gene>
    <name evidence="1" type="ORF">SEVIR_8G183400v2</name>
</gene>